<dbReference type="SUPFAM" id="SSF55159">
    <property type="entry name" value="eIF1-like"/>
    <property type="match status" value="1"/>
</dbReference>
<dbReference type="Pfam" id="PF26291">
    <property type="entry name" value="SWIB_eIF2D"/>
    <property type="match status" value="1"/>
</dbReference>
<dbReference type="InterPro" id="IPR036877">
    <property type="entry name" value="SUI1_dom_sf"/>
</dbReference>
<dbReference type="Pfam" id="PF01253">
    <property type="entry name" value="SUI1"/>
    <property type="match status" value="1"/>
</dbReference>
<dbReference type="InterPro" id="IPR048247">
    <property type="entry name" value="eIF2D_N"/>
</dbReference>
<dbReference type="GO" id="GO:0003723">
    <property type="term" value="F:RNA binding"/>
    <property type="evidence" value="ECO:0007669"/>
    <property type="project" value="InterPro"/>
</dbReference>
<gene>
    <name evidence="3" type="ORF">CEUTPL_LOCUS11603</name>
</gene>
<dbReference type="InterPro" id="IPR057429">
    <property type="entry name" value="WH_eIF2D"/>
</dbReference>
<dbReference type="SUPFAM" id="SSF88697">
    <property type="entry name" value="PUA domain-like"/>
    <property type="match status" value="1"/>
</dbReference>
<accession>A0A9N9MV70</accession>
<dbReference type="InterPro" id="IPR041366">
    <property type="entry name" value="Pre-PUA"/>
</dbReference>
<dbReference type="NCBIfam" id="TIGR00451">
    <property type="entry name" value="unchar_dom_2"/>
    <property type="match status" value="1"/>
</dbReference>
<organism evidence="3 4">
    <name type="scientific">Ceutorhynchus assimilis</name>
    <name type="common">cabbage seed weevil</name>
    <dbReference type="NCBI Taxonomy" id="467358"/>
    <lineage>
        <taxon>Eukaryota</taxon>
        <taxon>Metazoa</taxon>
        <taxon>Ecdysozoa</taxon>
        <taxon>Arthropoda</taxon>
        <taxon>Hexapoda</taxon>
        <taxon>Insecta</taxon>
        <taxon>Pterygota</taxon>
        <taxon>Neoptera</taxon>
        <taxon>Endopterygota</taxon>
        <taxon>Coleoptera</taxon>
        <taxon>Polyphaga</taxon>
        <taxon>Cucujiformia</taxon>
        <taxon>Curculionidae</taxon>
        <taxon>Ceutorhynchinae</taxon>
        <taxon>Ceutorhynchus</taxon>
    </lineage>
</organism>
<feature type="domain" description="SUI1" evidence="2">
    <location>
        <begin position="465"/>
        <end position="538"/>
    </location>
</feature>
<dbReference type="PANTHER" id="PTHR12217:SF4">
    <property type="entry name" value="EUKARYOTIC TRANSLATION INITIATION FACTOR 2D"/>
    <property type="match status" value="1"/>
</dbReference>
<dbReference type="GO" id="GO:0003743">
    <property type="term" value="F:translation initiation factor activity"/>
    <property type="evidence" value="ECO:0007669"/>
    <property type="project" value="InterPro"/>
</dbReference>
<reference evidence="3" key="1">
    <citation type="submission" date="2022-01" db="EMBL/GenBank/DDBJ databases">
        <authorList>
            <person name="King R."/>
        </authorList>
    </citation>
    <scope>NUCLEOTIDE SEQUENCE</scope>
</reference>
<dbReference type="InterPro" id="IPR004521">
    <property type="entry name" value="Uncharacterised_CHP00451"/>
</dbReference>
<dbReference type="InterPro" id="IPR036885">
    <property type="entry name" value="SWIB_MDM2_dom_sf"/>
</dbReference>
<evidence type="ECO:0000313" key="3">
    <source>
        <dbReference type="EMBL" id="CAG9771163.1"/>
    </source>
</evidence>
<dbReference type="CDD" id="cd21156">
    <property type="entry name" value="PUA_eIF2d-like"/>
    <property type="match status" value="1"/>
</dbReference>
<dbReference type="CDD" id="cd11608">
    <property type="entry name" value="eIF2D_C"/>
    <property type="match status" value="1"/>
</dbReference>
<dbReference type="OrthoDB" id="199771at2759"/>
<dbReference type="Pfam" id="PF26292">
    <property type="entry name" value="PUA_elF2D"/>
    <property type="match status" value="1"/>
</dbReference>
<dbReference type="PROSITE" id="PS50890">
    <property type="entry name" value="PUA"/>
    <property type="match status" value="1"/>
</dbReference>
<dbReference type="Gene3D" id="3.30.780.10">
    <property type="entry name" value="SUI1-like domain"/>
    <property type="match status" value="1"/>
</dbReference>
<protein>
    <recommendedName>
        <fullName evidence="2">SUI1 domain-containing protein</fullName>
    </recommendedName>
</protein>
<dbReference type="Pfam" id="PF25304">
    <property type="entry name" value="WHD_eIF2D"/>
    <property type="match status" value="1"/>
</dbReference>
<dbReference type="InterPro" id="IPR058886">
    <property type="entry name" value="SWIB_eIF2D"/>
</dbReference>
<dbReference type="InterPro" id="IPR048248">
    <property type="entry name" value="PUA_eIF2d-like"/>
</dbReference>
<dbReference type="InterPro" id="IPR039759">
    <property type="entry name" value="eIF2D_SUI1"/>
</dbReference>
<dbReference type="EMBL" id="OU892283">
    <property type="protein sequence ID" value="CAG9771163.1"/>
    <property type="molecule type" value="Genomic_DNA"/>
</dbReference>
<dbReference type="InterPro" id="IPR015947">
    <property type="entry name" value="PUA-like_sf"/>
</dbReference>
<dbReference type="PANTHER" id="PTHR12217">
    <property type="entry name" value="EUKARYOTIC TRANSLATION INITIATION FACTOR 2D"/>
    <property type="match status" value="1"/>
</dbReference>
<dbReference type="GO" id="GO:0001731">
    <property type="term" value="P:formation of translation preinitiation complex"/>
    <property type="evidence" value="ECO:0007669"/>
    <property type="project" value="InterPro"/>
</dbReference>
<dbReference type="Proteomes" id="UP001152799">
    <property type="component" value="Chromosome 7"/>
</dbReference>
<dbReference type="CDD" id="cd11610">
    <property type="entry name" value="eIF2D_N"/>
    <property type="match status" value="1"/>
</dbReference>
<dbReference type="SUPFAM" id="SSF47592">
    <property type="entry name" value="SWIB/MDM2 domain"/>
    <property type="match status" value="1"/>
</dbReference>
<evidence type="ECO:0000256" key="1">
    <source>
        <dbReference type="ARBA" id="ARBA00022490"/>
    </source>
</evidence>
<dbReference type="InterPro" id="IPR001950">
    <property type="entry name" value="SUI1"/>
</dbReference>
<name>A0A9N9MV70_9CUCU</name>
<keyword evidence="4" id="KW-1185">Reference proteome</keyword>
<keyword evidence="1" id="KW-0963">Cytoplasm</keyword>
<evidence type="ECO:0000313" key="4">
    <source>
        <dbReference type="Proteomes" id="UP001152799"/>
    </source>
</evidence>
<dbReference type="InterPro" id="IPR039757">
    <property type="entry name" value="EIF2D"/>
</dbReference>
<dbReference type="PROSITE" id="PS50296">
    <property type="entry name" value="SUI1"/>
    <property type="match status" value="1"/>
</dbReference>
<sequence length="556" mass="62880">MFKKPVKIKSNNLAKGSERKTIKDLFCKSFPKATEQEVNSLLNNKKEPLNCIKLVTHDNEVLQVYLIQKQPIFFSLRDKIFPTVFLLWKLPHLIPNFTTHPQVMSFINSGADLMLPGVLTPPGLPRYNNVLEGTPVYVNLSDNKAAVAVGMAAQSSFEMERAGGKGKCVKILHFYGDYLYNIDGNSISLPNFGPPDWLTLKDYVDDFPALGGVKVKLNEVKPSLVEPEPLKELQEVIEEISIEDNDDDVDELLHYCFLASIKYSKTLTLPLLISNFFKLQMLPMCPEGSNLDLKKTSYKKLKPFLDEMSKTGLITVTEIKKGVEAITNINKNHPKYCEFYLKPDLRPKKDSDNNQQTIITESYVITATVLPIFQPAGYRKGDTIEGPNIRKHFTDYIKQNNSQSPDNNKLIHPNTELLQTICKTQNPITWEEAFEKTFESMKSCFKVKSTQQQEQILNKGKVQPISMTVKVRSGNKKVTLIDNLEVFGVNINEFAKECQHGVAASTSITPAPPGKKSDQLLVQGNQVVFVHDLLVEKYKIPKRYIRGLELAPKKKK</sequence>
<evidence type="ECO:0000259" key="2">
    <source>
        <dbReference type="PROSITE" id="PS50296"/>
    </source>
</evidence>
<dbReference type="Gene3D" id="3.10.400.20">
    <property type="match status" value="1"/>
</dbReference>
<proteinExistence type="predicted"/>
<dbReference type="Pfam" id="PF17832">
    <property type="entry name" value="Pre-PUA"/>
    <property type="match status" value="1"/>
</dbReference>
<dbReference type="AlphaFoldDB" id="A0A9N9MV70"/>